<accession>A0ABV9Z4P9</accession>
<name>A0ABV9Z4P9_9HYPH</name>
<keyword evidence="2" id="KW-1185">Reference proteome</keyword>
<dbReference type="Proteomes" id="UP001595796">
    <property type="component" value="Unassembled WGS sequence"/>
</dbReference>
<protein>
    <submittedName>
        <fullName evidence="1">Uncharacterized protein</fullName>
    </submittedName>
</protein>
<dbReference type="RefSeq" id="WP_114956407.1">
    <property type="nucleotide sequence ID" value="NZ_JBHSJF010000008.1"/>
</dbReference>
<reference evidence="2" key="1">
    <citation type="journal article" date="2019" name="Int. J. Syst. Evol. Microbiol.">
        <title>The Global Catalogue of Microorganisms (GCM) 10K type strain sequencing project: providing services to taxonomists for standard genome sequencing and annotation.</title>
        <authorList>
            <consortium name="The Broad Institute Genomics Platform"/>
            <consortium name="The Broad Institute Genome Sequencing Center for Infectious Disease"/>
            <person name="Wu L."/>
            <person name="Ma J."/>
        </authorList>
    </citation>
    <scope>NUCLEOTIDE SEQUENCE [LARGE SCALE GENOMIC DNA]</scope>
    <source>
        <strain evidence="2">CGMCC 1.16444</strain>
    </source>
</reference>
<sequence>MSISGIGSGVSSFLAPTPRVADATSAALPADKAKELGGSAKEDFLKFAQMSPADLLRAQILGEMGLKEEDLNRMDSKTRKEVEDKIKDQIKQAAEKSAPGKTGLLVDISA</sequence>
<comment type="caution">
    <text evidence="1">The sequence shown here is derived from an EMBL/GenBank/DDBJ whole genome shotgun (WGS) entry which is preliminary data.</text>
</comment>
<evidence type="ECO:0000313" key="2">
    <source>
        <dbReference type="Proteomes" id="UP001595796"/>
    </source>
</evidence>
<evidence type="ECO:0000313" key="1">
    <source>
        <dbReference type="EMBL" id="MFC5069562.1"/>
    </source>
</evidence>
<dbReference type="EMBL" id="JBHSJF010000008">
    <property type="protein sequence ID" value="MFC5069562.1"/>
    <property type="molecule type" value="Genomic_DNA"/>
</dbReference>
<organism evidence="1 2">
    <name type="scientific">Flaviflagellibacter deserti</name>
    <dbReference type="NCBI Taxonomy" id="2267266"/>
    <lineage>
        <taxon>Bacteria</taxon>
        <taxon>Pseudomonadati</taxon>
        <taxon>Pseudomonadota</taxon>
        <taxon>Alphaproteobacteria</taxon>
        <taxon>Hyphomicrobiales</taxon>
        <taxon>Flaviflagellibacter</taxon>
    </lineage>
</organism>
<gene>
    <name evidence="1" type="ORF">ACFPFW_16205</name>
</gene>
<proteinExistence type="predicted"/>